<proteinExistence type="predicted"/>
<organism evidence="2 3">
    <name type="scientific">Didymodactylos carnosus</name>
    <dbReference type="NCBI Taxonomy" id="1234261"/>
    <lineage>
        <taxon>Eukaryota</taxon>
        <taxon>Metazoa</taxon>
        <taxon>Spiralia</taxon>
        <taxon>Gnathifera</taxon>
        <taxon>Rotifera</taxon>
        <taxon>Eurotatoria</taxon>
        <taxon>Bdelloidea</taxon>
        <taxon>Philodinida</taxon>
        <taxon>Philodinidae</taxon>
        <taxon>Didymodactylos</taxon>
    </lineage>
</organism>
<dbReference type="Proteomes" id="UP000682733">
    <property type="component" value="Unassembled WGS sequence"/>
</dbReference>
<reference evidence="2" key="1">
    <citation type="submission" date="2021-02" db="EMBL/GenBank/DDBJ databases">
        <authorList>
            <person name="Nowell W R."/>
        </authorList>
    </citation>
    <scope>NUCLEOTIDE SEQUENCE</scope>
</reference>
<protein>
    <submittedName>
        <fullName evidence="2">Uncharacterized protein</fullName>
    </submittedName>
</protein>
<evidence type="ECO:0000313" key="2">
    <source>
        <dbReference type="EMBL" id="CAF3736822.1"/>
    </source>
</evidence>
<dbReference type="Proteomes" id="UP000677228">
    <property type="component" value="Unassembled WGS sequence"/>
</dbReference>
<dbReference type="AlphaFoldDB" id="A0A8S2IAS9"/>
<name>A0A8S2IAS9_9BILA</name>
<dbReference type="EMBL" id="CAJOBA010005221">
    <property type="protein sequence ID" value="CAF3736822.1"/>
    <property type="molecule type" value="Genomic_DNA"/>
</dbReference>
<evidence type="ECO:0000313" key="1">
    <source>
        <dbReference type="EMBL" id="CAF0964869.1"/>
    </source>
</evidence>
<accession>A0A8S2IAS9</accession>
<gene>
    <name evidence="1" type="ORF">OVA965_LOCUS12797</name>
    <name evidence="2" type="ORF">TMI583_LOCUS12798</name>
</gene>
<comment type="caution">
    <text evidence="2">The sequence shown here is derived from an EMBL/GenBank/DDBJ whole genome shotgun (WGS) entry which is preliminary data.</text>
</comment>
<evidence type="ECO:0000313" key="3">
    <source>
        <dbReference type="Proteomes" id="UP000682733"/>
    </source>
</evidence>
<dbReference type="EMBL" id="CAJNOK010005217">
    <property type="protein sequence ID" value="CAF0964869.1"/>
    <property type="molecule type" value="Genomic_DNA"/>
</dbReference>
<sequence length="180" mass="20166">MIHSTLLHPESSLSTQTSMLEILSSAAVADTSTTTITTTSTSRVAITITGRSCCFPCVFGLIPGRKKSTCQQLSKSLTIAYPQNDEIRICSRKLLASALLPLDKIEWKFHDLCTKPPATVKQTLHQLFLYFEKQWMTDVPLEIWNVHGYSYRTNNNCADMSVSGPFPSVYHLSFQVFIID</sequence>